<protein>
    <recommendedName>
        <fullName evidence="4">Secreted protein</fullName>
    </recommendedName>
</protein>
<accession>A0A0L0MWI7</accession>
<evidence type="ECO:0000313" key="2">
    <source>
        <dbReference type="EMBL" id="KND86144.1"/>
    </source>
</evidence>
<dbReference type="Proteomes" id="UP000036947">
    <property type="component" value="Unassembled WGS sequence"/>
</dbReference>
<organism evidence="2 3">
    <name type="scientific">Tolypocladium ophioglossoides (strain CBS 100239)</name>
    <name type="common">Snaketongue truffleclub</name>
    <name type="synonym">Elaphocordyceps ophioglossoides</name>
    <dbReference type="NCBI Taxonomy" id="1163406"/>
    <lineage>
        <taxon>Eukaryota</taxon>
        <taxon>Fungi</taxon>
        <taxon>Dikarya</taxon>
        <taxon>Ascomycota</taxon>
        <taxon>Pezizomycotina</taxon>
        <taxon>Sordariomycetes</taxon>
        <taxon>Hypocreomycetidae</taxon>
        <taxon>Hypocreales</taxon>
        <taxon>Ophiocordycipitaceae</taxon>
        <taxon>Tolypocladium</taxon>
    </lineage>
</organism>
<sequence length="145" mass="15746">MRTRPASLYALMRAWRGLALSWTTVLPPGSTRWKGCWGLAMTCRTASYRKPPVSAGPTCQSLLVLSGKRTFTRTDLMAATRARSAATRSSSSLSEGRRLLRDESCRRAWWSWAWARVGVKSASSGGARAAAGTLPVGARKTLTGR</sequence>
<gene>
    <name evidence="2" type="ORF">TOPH_09229</name>
</gene>
<feature type="signal peptide" evidence="1">
    <location>
        <begin position="1"/>
        <end position="19"/>
    </location>
</feature>
<keyword evidence="1" id="KW-0732">Signal</keyword>
<evidence type="ECO:0000313" key="3">
    <source>
        <dbReference type="Proteomes" id="UP000036947"/>
    </source>
</evidence>
<evidence type="ECO:0000256" key="1">
    <source>
        <dbReference type="SAM" id="SignalP"/>
    </source>
</evidence>
<proteinExistence type="predicted"/>
<reference evidence="2 3" key="1">
    <citation type="journal article" date="2015" name="BMC Genomics">
        <title>The genome of the truffle-parasite Tolypocladium ophioglossoides and the evolution of antifungal peptaibiotics.</title>
        <authorList>
            <person name="Quandt C.A."/>
            <person name="Bushley K.E."/>
            <person name="Spatafora J.W."/>
        </authorList>
    </citation>
    <scope>NUCLEOTIDE SEQUENCE [LARGE SCALE GENOMIC DNA]</scope>
    <source>
        <strain evidence="2 3">CBS 100239</strain>
    </source>
</reference>
<feature type="chain" id="PRO_5005544442" description="Secreted protein" evidence="1">
    <location>
        <begin position="20"/>
        <end position="145"/>
    </location>
</feature>
<dbReference type="AlphaFoldDB" id="A0A0L0MWI7"/>
<keyword evidence="3" id="KW-1185">Reference proteome</keyword>
<evidence type="ECO:0008006" key="4">
    <source>
        <dbReference type="Google" id="ProtNLM"/>
    </source>
</evidence>
<dbReference type="EMBL" id="LFRF01000078">
    <property type="protein sequence ID" value="KND86144.1"/>
    <property type="molecule type" value="Genomic_DNA"/>
</dbReference>
<comment type="caution">
    <text evidence="2">The sequence shown here is derived from an EMBL/GenBank/DDBJ whole genome shotgun (WGS) entry which is preliminary data.</text>
</comment>
<name>A0A0L0MWI7_TOLOC</name>